<keyword evidence="5 6" id="KW-0472">Membrane</keyword>
<dbReference type="PANTHER" id="PTHR30482">
    <property type="entry name" value="HIGH-AFFINITY BRANCHED-CHAIN AMINO ACID TRANSPORT SYSTEM PERMEASE"/>
    <property type="match status" value="1"/>
</dbReference>
<evidence type="ECO:0000313" key="8">
    <source>
        <dbReference type="Proteomes" id="UP000179076"/>
    </source>
</evidence>
<accession>A0A1F6UWV3</accession>
<dbReference type="PANTHER" id="PTHR30482:SF17">
    <property type="entry name" value="ABC TRANSPORTER ATP-BINDING PROTEIN"/>
    <property type="match status" value="1"/>
</dbReference>
<feature type="transmembrane region" description="Helical" evidence="6">
    <location>
        <begin position="286"/>
        <end position="308"/>
    </location>
</feature>
<evidence type="ECO:0000256" key="5">
    <source>
        <dbReference type="ARBA" id="ARBA00023136"/>
    </source>
</evidence>
<keyword evidence="2" id="KW-1003">Cell membrane</keyword>
<dbReference type="InterPro" id="IPR043428">
    <property type="entry name" value="LivM-like"/>
</dbReference>
<evidence type="ECO:0000256" key="6">
    <source>
        <dbReference type="SAM" id="Phobius"/>
    </source>
</evidence>
<comment type="subcellular location">
    <subcellularLocation>
        <location evidence="1">Cell membrane</location>
        <topology evidence="1">Multi-pass membrane protein</topology>
    </subcellularLocation>
</comment>
<proteinExistence type="predicted"/>
<reference evidence="7 8" key="1">
    <citation type="journal article" date="2016" name="Nat. Commun.">
        <title>Thousands of microbial genomes shed light on interconnected biogeochemical processes in an aquifer system.</title>
        <authorList>
            <person name="Anantharaman K."/>
            <person name="Brown C.T."/>
            <person name="Hug L.A."/>
            <person name="Sharon I."/>
            <person name="Castelle C.J."/>
            <person name="Probst A.J."/>
            <person name="Thomas B.C."/>
            <person name="Singh A."/>
            <person name="Wilkins M.J."/>
            <person name="Karaoz U."/>
            <person name="Brodie E.L."/>
            <person name="Williams K.H."/>
            <person name="Hubbard S.S."/>
            <person name="Banfield J.F."/>
        </authorList>
    </citation>
    <scope>NUCLEOTIDE SEQUENCE [LARGE SCALE GENOMIC DNA]</scope>
</reference>
<evidence type="ECO:0000256" key="1">
    <source>
        <dbReference type="ARBA" id="ARBA00004651"/>
    </source>
</evidence>
<dbReference type="Proteomes" id="UP000179076">
    <property type="component" value="Unassembled WGS sequence"/>
</dbReference>
<feature type="transmembrane region" description="Helical" evidence="6">
    <location>
        <begin position="209"/>
        <end position="230"/>
    </location>
</feature>
<gene>
    <name evidence="7" type="ORF">A2W18_08330</name>
</gene>
<keyword evidence="4 6" id="KW-1133">Transmembrane helix</keyword>
<dbReference type="GO" id="GO:0005886">
    <property type="term" value="C:plasma membrane"/>
    <property type="evidence" value="ECO:0007669"/>
    <property type="project" value="UniProtKB-SubCell"/>
</dbReference>
<dbReference type="CDD" id="cd06581">
    <property type="entry name" value="TM_PBP1_LivM_like"/>
    <property type="match status" value="1"/>
</dbReference>
<feature type="transmembrane region" description="Helical" evidence="6">
    <location>
        <begin position="111"/>
        <end position="128"/>
    </location>
</feature>
<evidence type="ECO:0000256" key="3">
    <source>
        <dbReference type="ARBA" id="ARBA00022692"/>
    </source>
</evidence>
<name>A0A1F6UWV3_9PROT</name>
<feature type="transmembrane region" description="Helical" evidence="6">
    <location>
        <begin position="163"/>
        <end position="179"/>
    </location>
</feature>
<organism evidence="7 8">
    <name type="scientific">Candidatus Muproteobacteria bacterium RBG_16_60_9</name>
    <dbReference type="NCBI Taxonomy" id="1817755"/>
    <lineage>
        <taxon>Bacteria</taxon>
        <taxon>Pseudomonadati</taxon>
        <taxon>Pseudomonadota</taxon>
        <taxon>Candidatus Muproteobacteria</taxon>
    </lineage>
</organism>
<feature type="transmembrane region" description="Helical" evidence="6">
    <location>
        <begin position="83"/>
        <end position="106"/>
    </location>
</feature>
<evidence type="ECO:0000313" key="7">
    <source>
        <dbReference type="EMBL" id="OGI61754.1"/>
    </source>
</evidence>
<feature type="transmembrane region" description="Helical" evidence="6">
    <location>
        <begin position="250"/>
        <end position="274"/>
    </location>
</feature>
<dbReference type="AlphaFoldDB" id="A0A1F6UWV3"/>
<feature type="transmembrane region" description="Helical" evidence="6">
    <location>
        <begin position="36"/>
        <end position="63"/>
    </location>
</feature>
<dbReference type="Pfam" id="PF02653">
    <property type="entry name" value="BPD_transp_2"/>
    <property type="match status" value="1"/>
</dbReference>
<comment type="caution">
    <text evidence="7">The sequence shown here is derived from an EMBL/GenBank/DDBJ whole genome shotgun (WGS) entry which is preliminary data.</text>
</comment>
<keyword evidence="3 6" id="KW-0812">Transmembrane</keyword>
<dbReference type="InterPro" id="IPR001851">
    <property type="entry name" value="ABC_transp_permease"/>
</dbReference>
<protein>
    <submittedName>
        <fullName evidence="7">ABC transporter permease</fullName>
    </submittedName>
</protein>
<sequence length="328" mass="35728">MRSSKTVQWVVLISVAALALFPLFDSPFYIELVTKIMILAIFAMSLDLLIGFTGLVSFGHAAYFGIAAYAVVLMTPKYAPASLWITLPAAVIVSAASAFVIGLFVLRTKGIYFIMVTLAFAQMVYFLFHDTALGGGSDGVYLNFKPETTIAGHVPFDIGNTQHFYYFVLAAMAAVYGFLRRLLRSPLGHALLGIRANEQRMRSLGFPVFRYRLASFTIAGGLAGLAGYLAACQYGFVNPELLSWHQSGNVLLMVILGGIGTLYGAIAGAFGFVFMQEVFSSLTKHWQLFMGALIVLLVRFLPGGIAGLGELWKSRRRRDAIAAENSND</sequence>
<evidence type="ECO:0000256" key="2">
    <source>
        <dbReference type="ARBA" id="ARBA00022475"/>
    </source>
</evidence>
<feature type="transmembrane region" description="Helical" evidence="6">
    <location>
        <begin position="6"/>
        <end position="24"/>
    </location>
</feature>
<dbReference type="GO" id="GO:0015658">
    <property type="term" value="F:branched-chain amino acid transmembrane transporter activity"/>
    <property type="evidence" value="ECO:0007669"/>
    <property type="project" value="InterPro"/>
</dbReference>
<evidence type="ECO:0000256" key="4">
    <source>
        <dbReference type="ARBA" id="ARBA00022989"/>
    </source>
</evidence>
<dbReference type="EMBL" id="MFSP01000189">
    <property type="protein sequence ID" value="OGI61754.1"/>
    <property type="molecule type" value="Genomic_DNA"/>
</dbReference>